<keyword evidence="2" id="KW-0812">Transmembrane</keyword>
<keyword evidence="2" id="KW-1133">Transmembrane helix</keyword>
<evidence type="ECO:0000313" key="4">
    <source>
        <dbReference type="Proteomes" id="UP000287872"/>
    </source>
</evidence>
<keyword evidence="1" id="KW-0175">Coiled coil</keyword>
<sequence>MQNLLNVGTILAVAFGIGAATLFLLPLLKKKGVKIDEVLEKAEIVLGGGQAIINAADKLLPGNPTVDILNLAEKYAIIGVHQAEQLYIKSKLGKNERNTKSKETIAAALKLLNIEVTADVETVINGVIEAECLALGHKDLTETEKQSQLQQFQVQASQLQAENTQLKQTIATIQGAVQVAAQ</sequence>
<evidence type="ECO:0000256" key="2">
    <source>
        <dbReference type="SAM" id="Phobius"/>
    </source>
</evidence>
<protein>
    <submittedName>
        <fullName evidence="3">Uncharacterized protein</fullName>
    </submittedName>
</protein>
<feature type="transmembrane region" description="Helical" evidence="2">
    <location>
        <begin position="6"/>
        <end position="28"/>
    </location>
</feature>
<dbReference type="Proteomes" id="UP000287872">
    <property type="component" value="Unassembled WGS sequence"/>
</dbReference>
<keyword evidence="2" id="KW-0472">Membrane</keyword>
<dbReference type="AlphaFoldDB" id="A0A401UUZ0"/>
<feature type="coiled-coil region" evidence="1">
    <location>
        <begin position="142"/>
        <end position="176"/>
    </location>
</feature>
<comment type="caution">
    <text evidence="3">The sequence shown here is derived from an EMBL/GenBank/DDBJ whole genome shotgun (WGS) entry which is preliminary data.</text>
</comment>
<dbReference type="RefSeq" id="WP_125006723.1">
    <property type="nucleotide sequence ID" value="NZ_BHYK01000115.1"/>
</dbReference>
<gene>
    <name evidence="3" type="ORF">Ctaglu_49290</name>
</gene>
<keyword evidence="4" id="KW-1185">Reference proteome</keyword>
<evidence type="ECO:0000256" key="1">
    <source>
        <dbReference type="SAM" id="Coils"/>
    </source>
</evidence>
<accession>A0A401UUZ0</accession>
<reference evidence="3 4" key="1">
    <citation type="submission" date="2018-11" db="EMBL/GenBank/DDBJ databases">
        <title>Genome sequencing and assembly of Clostridium tagluense strain A121.</title>
        <authorList>
            <person name="Murakami T."/>
            <person name="Segawa T."/>
            <person name="Shcherbakova V.A."/>
            <person name="Mori H."/>
            <person name="Yoshimura Y."/>
        </authorList>
    </citation>
    <scope>NUCLEOTIDE SEQUENCE [LARGE SCALE GENOMIC DNA]</scope>
    <source>
        <strain evidence="3 4">A121</strain>
    </source>
</reference>
<evidence type="ECO:0000313" key="3">
    <source>
        <dbReference type="EMBL" id="GCD13306.1"/>
    </source>
</evidence>
<name>A0A401UUZ0_9CLOT</name>
<dbReference type="EMBL" id="BHYK01000115">
    <property type="protein sequence ID" value="GCD13306.1"/>
    <property type="molecule type" value="Genomic_DNA"/>
</dbReference>
<organism evidence="3 4">
    <name type="scientific">Clostridium tagluense</name>
    <dbReference type="NCBI Taxonomy" id="360422"/>
    <lineage>
        <taxon>Bacteria</taxon>
        <taxon>Bacillati</taxon>
        <taxon>Bacillota</taxon>
        <taxon>Clostridia</taxon>
        <taxon>Eubacteriales</taxon>
        <taxon>Clostridiaceae</taxon>
        <taxon>Clostridium</taxon>
    </lineage>
</organism>
<dbReference type="OrthoDB" id="1898984at2"/>
<proteinExistence type="predicted"/>